<organism evidence="1 2">
    <name type="scientific">Rozella allomycis (strain CSF55)</name>
    <dbReference type="NCBI Taxonomy" id="988480"/>
    <lineage>
        <taxon>Eukaryota</taxon>
        <taxon>Fungi</taxon>
        <taxon>Fungi incertae sedis</taxon>
        <taxon>Cryptomycota</taxon>
        <taxon>Cryptomycota incertae sedis</taxon>
        <taxon>Rozella</taxon>
    </lineage>
</organism>
<protein>
    <recommendedName>
        <fullName evidence="3">TPR-like protein</fullName>
    </recommendedName>
</protein>
<dbReference type="Proteomes" id="UP000281549">
    <property type="component" value="Unassembled WGS sequence"/>
</dbReference>
<reference evidence="2" key="1">
    <citation type="journal article" date="2018" name="Nat. Microbiol.">
        <title>Leveraging single-cell genomics to expand the fungal tree of life.</title>
        <authorList>
            <person name="Ahrendt S.R."/>
            <person name="Quandt C.A."/>
            <person name="Ciobanu D."/>
            <person name="Clum A."/>
            <person name="Salamov A."/>
            <person name="Andreopoulos B."/>
            <person name="Cheng J.F."/>
            <person name="Woyke T."/>
            <person name="Pelin A."/>
            <person name="Henrissat B."/>
            <person name="Reynolds N.K."/>
            <person name="Benny G.L."/>
            <person name="Smith M.E."/>
            <person name="James T.Y."/>
            <person name="Grigoriev I.V."/>
        </authorList>
    </citation>
    <scope>NUCLEOTIDE SEQUENCE [LARGE SCALE GENOMIC DNA]</scope>
    <source>
        <strain evidence="2">CSF55</strain>
    </source>
</reference>
<name>A0A4P9YL69_ROZAC</name>
<dbReference type="EMBL" id="ML005071">
    <property type="protein sequence ID" value="RKP20383.1"/>
    <property type="molecule type" value="Genomic_DNA"/>
</dbReference>
<proteinExistence type="predicted"/>
<gene>
    <name evidence="1" type="ORF">ROZALSC1DRAFT_28116</name>
</gene>
<sequence length="262" mass="30203">MKRKSQDETVYEEDDIEIPLEGASAEELYSAAIAEQDEIISKEILDKALSICTDDRLKANILKELYILTQSEALLDESISVLEKDDRECSDLIHCYLLKLFAKNEKDDALINNICNYFEKAKDVKDVELFVHVFQQMPKIEEFVVTTIVSLENCLQRVNAQSLLSTIKFVLATKVEMEDKARYDRLKEVLEILKSQNNCGAMKQLGFCYLELSNLEDNDDKAGDYFEKAIETWEECIKLYPNECDDIKKELETMEDAFATEL</sequence>
<evidence type="ECO:0000313" key="1">
    <source>
        <dbReference type="EMBL" id="RKP20383.1"/>
    </source>
</evidence>
<dbReference type="InterPro" id="IPR011990">
    <property type="entry name" value="TPR-like_helical_dom_sf"/>
</dbReference>
<dbReference type="AlphaFoldDB" id="A0A4P9YL69"/>
<dbReference type="Gene3D" id="1.25.40.10">
    <property type="entry name" value="Tetratricopeptide repeat domain"/>
    <property type="match status" value="1"/>
</dbReference>
<evidence type="ECO:0000313" key="2">
    <source>
        <dbReference type="Proteomes" id="UP000281549"/>
    </source>
</evidence>
<evidence type="ECO:0008006" key="3">
    <source>
        <dbReference type="Google" id="ProtNLM"/>
    </source>
</evidence>
<accession>A0A4P9YL69</accession>